<dbReference type="Pfam" id="PF01423">
    <property type="entry name" value="LSM"/>
    <property type="match status" value="1"/>
</dbReference>
<feature type="domain" description="Sm" evidence="1">
    <location>
        <begin position="12"/>
        <end position="84"/>
    </location>
</feature>
<evidence type="ECO:0000313" key="2">
    <source>
        <dbReference type="EnsemblMetazoa" id="SMAR006149-PA"/>
    </source>
</evidence>
<dbReference type="OMA" id="IADGHMT"/>
<dbReference type="GO" id="GO:0006398">
    <property type="term" value="P:mRNA 3'-end processing by stem-loop binding and cleavage"/>
    <property type="evidence" value="ECO:0007669"/>
    <property type="project" value="TreeGrafter"/>
</dbReference>
<dbReference type="HOGENOM" id="CLU_141832_1_0_1"/>
<reference evidence="3" key="1">
    <citation type="submission" date="2011-05" db="EMBL/GenBank/DDBJ databases">
        <authorList>
            <person name="Richards S.R."/>
            <person name="Qu J."/>
            <person name="Jiang H."/>
            <person name="Jhangiani S.N."/>
            <person name="Agravi P."/>
            <person name="Goodspeed R."/>
            <person name="Gross S."/>
            <person name="Mandapat C."/>
            <person name="Jackson L."/>
            <person name="Mathew T."/>
            <person name="Pu L."/>
            <person name="Thornton R."/>
            <person name="Saada N."/>
            <person name="Wilczek-Boney K.B."/>
            <person name="Lee S."/>
            <person name="Kovar C."/>
            <person name="Wu Y."/>
            <person name="Scherer S.E."/>
            <person name="Worley K.C."/>
            <person name="Muzny D.M."/>
            <person name="Gibbs R."/>
        </authorList>
    </citation>
    <scope>NUCLEOTIDE SEQUENCE</scope>
    <source>
        <strain evidence="3">Brora</strain>
    </source>
</reference>
<dbReference type="PROSITE" id="PS52002">
    <property type="entry name" value="SM"/>
    <property type="match status" value="1"/>
</dbReference>
<dbReference type="GO" id="GO:0071208">
    <property type="term" value="F:histone pre-mRNA DCP binding"/>
    <property type="evidence" value="ECO:0007669"/>
    <property type="project" value="TreeGrafter"/>
</dbReference>
<sequence length="135" mass="15002">MSLKERAITCNTLVCLVKSLEKKATTIELKNESSVTGNIESVDAYMNVQMNDVVFLAPNGSLKKFQTFFIQGRQVRYVHIPDDVDIGVAIQSNLTSIKNVSSYKQPDWKLKKSTFPINVAERTATESTNLSGNLS</sequence>
<dbReference type="InterPro" id="IPR001163">
    <property type="entry name" value="Sm_dom_euk/arc"/>
</dbReference>
<dbReference type="Gene3D" id="2.30.30.100">
    <property type="match status" value="1"/>
</dbReference>
<evidence type="ECO:0000259" key="1">
    <source>
        <dbReference type="PROSITE" id="PS52002"/>
    </source>
</evidence>
<organism evidence="2 3">
    <name type="scientific">Strigamia maritima</name>
    <name type="common">European centipede</name>
    <name type="synonym">Geophilus maritimus</name>
    <dbReference type="NCBI Taxonomy" id="126957"/>
    <lineage>
        <taxon>Eukaryota</taxon>
        <taxon>Metazoa</taxon>
        <taxon>Ecdysozoa</taxon>
        <taxon>Arthropoda</taxon>
        <taxon>Myriapoda</taxon>
        <taxon>Chilopoda</taxon>
        <taxon>Pleurostigmophora</taxon>
        <taxon>Geophilomorpha</taxon>
        <taxon>Linotaeniidae</taxon>
        <taxon>Strigamia</taxon>
    </lineage>
</organism>
<dbReference type="STRING" id="126957.T1IY48"/>
<dbReference type="GO" id="GO:0071254">
    <property type="term" value="C:cytoplasmic U snRNP body"/>
    <property type="evidence" value="ECO:0007669"/>
    <property type="project" value="TreeGrafter"/>
</dbReference>
<dbReference type="InterPro" id="IPR052840">
    <property type="entry name" value="U7_snRNA_Sm-like"/>
</dbReference>
<dbReference type="SUPFAM" id="SSF50182">
    <property type="entry name" value="Sm-like ribonucleoproteins"/>
    <property type="match status" value="1"/>
</dbReference>
<dbReference type="EnsemblMetazoa" id="SMAR006149-RA">
    <property type="protein sequence ID" value="SMAR006149-PA"/>
    <property type="gene ID" value="SMAR006149"/>
</dbReference>
<dbReference type="PhylomeDB" id="T1IY48"/>
<dbReference type="PANTHER" id="PTHR21196:SF1">
    <property type="entry name" value="U7 SNRNA-ASSOCIATED SM-LIKE PROTEIN LSM10"/>
    <property type="match status" value="1"/>
</dbReference>
<reference evidence="2" key="2">
    <citation type="submission" date="2015-02" db="UniProtKB">
        <authorList>
            <consortium name="EnsemblMetazoa"/>
        </authorList>
    </citation>
    <scope>IDENTIFICATION</scope>
</reference>
<accession>T1IY48</accession>
<dbReference type="InterPro" id="IPR047575">
    <property type="entry name" value="Sm"/>
</dbReference>
<evidence type="ECO:0000313" key="3">
    <source>
        <dbReference type="Proteomes" id="UP000014500"/>
    </source>
</evidence>
<dbReference type="EMBL" id="JH431669">
    <property type="status" value="NOT_ANNOTATED_CDS"/>
    <property type="molecule type" value="Genomic_DNA"/>
</dbReference>
<dbReference type="eggNOG" id="KOG3428">
    <property type="taxonomic scope" value="Eukaryota"/>
</dbReference>
<dbReference type="InterPro" id="IPR010920">
    <property type="entry name" value="LSM_dom_sf"/>
</dbReference>
<keyword evidence="3" id="KW-1185">Reference proteome</keyword>
<proteinExistence type="predicted"/>
<dbReference type="CDD" id="cd01733">
    <property type="entry name" value="LSm10"/>
    <property type="match status" value="1"/>
</dbReference>
<protein>
    <recommendedName>
        <fullName evidence="1">Sm domain-containing protein</fullName>
    </recommendedName>
</protein>
<dbReference type="AlphaFoldDB" id="T1IY48"/>
<dbReference type="PANTHER" id="PTHR21196">
    <property type="entry name" value="U7 SNRNA-ASSOCIATED SM-LIKE PROTEIN LSM10"/>
    <property type="match status" value="1"/>
</dbReference>
<dbReference type="GO" id="GO:0016604">
    <property type="term" value="C:nuclear body"/>
    <property type="evidence" value="ECO:0007669"/>
    <property type="project" value="TreeGrafter"/>
</dbReference>
<dbReference type="GO" id="GO:0071209">
    <property type="term" value="F:U7 snRNA binding"/>
    <property type="evidence" value="ECO:0007669"/>
    <property type="project" value="TreeGrafter"/>
</dbReference>
<name>T1IY48_STRMM</name>
<dbReference type="Proteomes" id="UP000014500">
    <property type="component" value="Unassembled WGS sequence"/>
</dbReference>
<dbReference type="SMART" id="SM00651">
    <property type="entry name" value="Sm"/>
    <property type="match status" value="1"/>
</dbReference>